<dbReference type="Proteomes" id="UP000614741">
    <property type="component" value="Unassembled WGS sequence"/>
</dbReference>
<feature type="domain" description="HTH cro/C1-type" evidence="3">
    <location>
        <begin position="25"/>
        <end position="79"/>
    </location>
</feature>
<dbReference type="CDD" id="cd00093">
    <property type="entry name" value="HTH_XRE"/>
    <property type="match status" value="1"/>
</dbReference>
<protein>
    <recommendedName>
        <fullName evidence="3">HTH cro/C1-type domain-containing protein</fullName>
    </recommendedName>
</protein>
<proteinExistence type="predicted"/>
<reference evidence="4 5" key="1">
    <citation type="submission" date="2021-01" db="EMBL/GenBank/DDBJ databases">
        <title>Whole genome shotgun sequence of Cellulomonas phragmiteti NBRC 110785.</title>
        <authorList>
            <person name="Komaki H."/>
            <person name="Tamura T."/>
        </authorList>
    </citation>
    <scope>NUCLEOTIDE SEQUENCE [LARGE SCALE GENOMIC DNA]</scope>
    <source>
        <strain evidence="4 5">NBRC 110785</strain>
    </source>
</reference>
<dbReference type="EMBL" id="BONP01000005">
    <property type="protein sequence ID" value="GIG39504.1"/>
    <property type="molecule type" value="Genomic_DNA"/>
</dbReference>
<evidence type="ECO:0000313" key="5">
    <source>
        <dbReference type="Proteomes" id="UP000614741"/>
    </source>
</evidence>
<evidence type="ECO:0000259" key="3">
    <source>
        <dbReference type="PROSITE" id="PS50943"/>
    </source>
</evidence>
<evidence type="ECO:0000256" key="2">
    <source>
        <dbReference type="SAM" id="MobiDB-lite"/>
    </source>
</evidence>
<keyword evidence="1" id="KW-0238">DNA-binding</keyword>
<keyword evidence="5" id="KW-1185">Reference proteome</keyword>
<dbReference type="InterPro" id="IPR050807">
    <property type="entry name" value="TransReg_Diox_bact_type"/>
</dbReference>
<sequence>MEHQVVPLVRTRRPSAWRRTIGALLRTAREEGGLRLVDVAARARLSPQYLSEVERGRKEPSSEVLAAITDALGLTLVDLARGIADALDAPAAPLARPVRTVAALAPRSTAGRPSSSGPTVTLLAA</sequence>
<evidence type="ECO:0000313" key="4">
    <source>
        <dbReference type="EMBL" id="GIG39504.1"/>
    </source>
</evidence>
<dbReference type="RefSeq" id="WP_203672407.1">
    <property type="nucleotide sequence ID" value="NZ_BONP01000005.1"/>
</dbReference>
<name>A0ABQ4DJH3_9CELL</name>
<organism evidence="4 5">
    <name type="scientific">Cellulomonas phragmiteti</name>
    <dbReference type="NCBI Taxonomy" id="478780"/>
    <lineage>
        <taxon>Bacteria</taxon>
        <taxon>Bacillati</taxon>
        <taxon>Actinomycetota</taxon>
        <taxon>Actinomycetes</taxon>
        <taxon>Micrococcales</taxon>
        <taxon>Cellulomonadaceae</taxon>
        <taxon>Cellulomonas</taxon>
    </lineage>
</organism>
<dbReference type="InterPro" id="IPR001387">
    <property type="entry name" value="Cro/C1-type_HTH"/>
</dbReference>
<comment type="caution">
    <text evidence="4">The sequence shown here is derived from an EMBL/GenBank/DDBJ whole genome shotgun (WGS) entry which is preliminary data.</text>
</comment>
<dbReference type="InterPro" id="IPR010982">
    <property type="entry name" value="Lambda_DNA-bd_dom_sf"/>
</dbReference>
<dbReference type="PANTHER" id="PTHR46797">
    <property type="entry name" value="HTH-TYPE TRANSCRIPTIONAL REGULATOR"/>
    <property type="match status" value="1"/>
</dbReference>
<gene>
    <name evidence="4" type="ORF">Cph01nite_12660</name>
</gene>
<feature type="region of interest" description="Disordered" evidence="2">
    <location>
        <begin position="105"/>
        <end position="125"/>
    </location>
</feature>
<accession>A0ABQ4DJH3</accession>
<dbReference type="SMART" id="SM00530">
    <property type="entry name" value="HTH_XRE"/>
    <property type="match status" value="1"/>
</dbReference>
<evidence type="ECO:0000256" key="1">
    <source>
        <dbReference type="ARBA" id="ARBA00023125"/>
    </source>
</evidence>
<dbReference type="Gene3D" id="1.10.260.40">
    <property type="entry name" value="lambda repressor-like DNA-binding domains"/>
    <property type="match status" value="1"/>
</dbReference>
<dbReference type="PANTHER" id="PTHR46797:SF1">
    <property type="entry name" value="METHYLPHOSPHONATE SYNTHASE"/>
    <property type="match status" value="1"/>
</dbReference>
<dbReference type="SUPFAM" id="SSF47413">
    <property type="entry name" value="lambda repressor-like DNA-binding domains"/>
    <property type="match status" value="1"/>
</dbReference>
<dbReference type="Pfam" id="PF13560">
    <property type="entry name" value="HTH_31"/>
    <property type="match status" value="1"/>
</dbReference>
<dbReference type="PROSITE" id="PS50943">
    <property type="entry name" value="HTH_CROC1"/>
    <property type="match status" value="1"/>
</dbReference>